<organism evidence="8 10">
    <name type="scientific">Chitinophaga sancti</name>
    <dbReference type="NCBI Taxonomy" id="1004"/>
    <lineage>
        <taxon>Bacteria</taxon>
        <taxon>Pseudomonadati</taxon>
        <taxon>Bacteroidota</taxon>
        <taxon>Chitinophagia</taxon>
        <taxon>Chitinophagales</taxon>
        <taxon>Chitinophagaceae</taxon>
        <taxon>Chitinophaga</taxon>
    </lineage>
</organism>
<evidence type="ECO:0000256" key="2">
    <source>
        <dbReference type="ARBA" id="ARBA00022723"/>
    </source>
</evidence>
<dbReference type="EMBL" id="CP140154">
    <property type="protein sequence ID" value="WQG92247.1"/>
    <property type="molecule type" value="Genomic_DNA"/>
</dbReference>
<gene>
    <name evidence="8" type="ORF">SAMN05661012_04887</name>
    <name evidence="9" type="ORF">SR876_12085</name>
</gene>
<dbReference type="Proteomes" id="UP001326715">
    <property type="component" value="Chromosome"/>
</dbReference>
<dbReference type="Pfam" id="PF12831">
    <property type="entry name" value="FAD_oxidored"/>
    <property type="match status" value="1"/>
</dbReference>
<feature type="signal peptide" evidence="6">
    <location>
        <begin position="1"/>
        <end position="18"/>
    </location>
</feature>
<dbReference type="Proteomes" id="UP000183788">
    <property type="component" value="Unassembled WGS sequence"/>
</dbReference>
<reference evidence="8 10" key="1">
    <citation type="submission" date="2016-11" db="EMBL/GenBank/DDBJ databases">
        <authorList>
            <person name="Jaros S."/>
            <person name="Januszkiewicz K."/>
            <person name="Wedrychowicz H."/>
        </authorList>
    </citation>
    <scope>NUCLEOTIDE SEQUENCE [LARGE SCALE GENOMIC DNA]</scope>
    <source>
        <strain evidence="8 10">DSM 784</strain>
    </source>
</reference>
<keyword evidence="3" id="KW-0560">Oxidoreductase</keyword>
<evidence type="ECO:0000313" key="11">
    <source>
        <dbReference type="Proteomes" id="UP001326715"/>
    </source>
</evidence>
<dbReference type="InterPro" id="IPR033803">
    <property type="entry name" value="CBD-like_Golvesin-Xly"/>
</dbReference>
<feature type="domain" description="Golvesin/Xly CBD-like" evidence="7">
    <location>
        <begin position="516"/>
        <end position="646"/>
    </location>
</feature>
<keyword evidence="5" id="KW-0411">Iron-sulfur</keyword>
<keyword evidence="1" id="KW-0004">4Fe-4S</keyword>
<dbReference type="GO" id="GO:0046872">
    <property type="term" value="F:metal ion binding"/>
    <property type="evidence" value="ECO:0007669"/>
    <property type="project" value="UniProtKB-KW"/>
</dbReference>
<evidence type="ECO:0000256" key="6">
    <source>
        <dbReference type="SAM" id="SignalP"/>
    </source>
</evidence>
<evidence type="ECO:0000256" key="5">
    <source>
        <dbReference type="ARBA" id="ARBA00023014"/>
    </source>
</evidence>
<evidence type="ECO:0000313" key="9">
    <source>
        <dbReference type="EMBL" id="WQG92247.1"/>
    </source>
</evidence>
<dbReference type="Pfam" id="PF25275">
    <property type="entry name" value="Golvesin_C"/>
    <property type="match status" value="1"/>
</dbReference>
<proteinExistence type="predicted"/>
<dbReference type="Gene3D" id="3.50.50.60">
    <property type="entry name" value="FAD/NAD(P)-binding domain"/>
    <property type="match status" value="1"/>
</dbReference>
<dbReference type="AlphaFoldDB" id="A0A1K1S741"/>
<dbReference type="GO" id="GO:0016491">
    <property type="term" value="F:oxidoreductase activity"/>
    <property type="evidence" value="ECO:0007669"/>
    <property type="project" value="UniProtKB-KW"/>
</dbReference>
<keyword evidence="6" id="KW-0732">Signal</keyword>
<evidence type="ECO:0000256" key="1">
    <source>
        <dbReference type="ARBA" id="ARBA00022485"/>
    </source>
</evidence>
<dbReference type="RefSeq" id="WP_072363856.1">
    <property type="nucleotide sequence ID" value="NZ_CP139972.1"/>
</dbReference>
<dbReference type="OrthoDB" id="668499at2"/>
<dbReference type="InterPro" id="IPR036188">
    <property type="entry name" value="FAD/NAD-bd_sf"/>
</dbReference>
<dbReference type="STRING" id="1004.SAMN05661012_04887"/>
<evidence type="ECO:0000259" key="7">
    <source>
        <dbReference type="Pfam" id="PF25275"/>
    </source>
</evidence>
<protein>
    <submittedName>
        <fullName evidence="8 9">FAD-dependent oxidoreductase</fullName>
    </submittedName>
</protein>
<accession>A0A1K1S741</accession>
<dbReference type="EMBL" id="FPIZ01000018">
    <property type="protein sequence ID" value="SFW80034.1"/>
    <property type="molecule type" value="Genomic_DNA"/>
</dbReference>
<dbReference type="GO" id="GO:0051539">
    <property type="term" value="F:4 iron, 4 sulfur cluster binding"/>
    <property type="evidence" value="ECO:0007669"/>
    <property type="project" value="UniProtKB-KW"/>
</dbReference>
<evidence type="ECO:0000313" key="10">
    <source>
        <dbReference type="Proteomes" id="UP000183788"/>
    </source>
</evidence>
<name>A0A1K1S741_9BACT</name>
<keyword evidence="2" id="KW-0479">Metal-binding</keyword>
<dbReference type="PANTHER" id="PTHR43498">
    <property type="entry name" value="FERREDOXIN:COB-COM HETERODISULFIDE REDUCTASE SUBUNIT A"/>
    <property type="match status" value="1"/>
</dbReference>
<dbReference type="SUPFAM" id="SSF51905">
    <property type="entry name" value="FAD/NAD(P)-binding domain"/>
    <property type="match status" value="1"/>
</dbReference>
<keyword evidence="4" id="KW-0408">Iron</keyword>
<evidence type="ECO:0000256" key="3">
    <source>
        <dbReference type="ARBA" id="ARBA00023002"/>
    </source>
</evidence>
<sequence>MRKLTLLLPLFITARLFAQNIREVDICIYGGTSAGVIAGYTAKKMNKSVLVIEPGKRLGGLTSGGLGYTDIGNKYAITGLSRDFYRRIGKHYGRFETWIFEPGVAEQTFQQYIKEGGVEVLYQQPITAAKKEGKRVAEIQTASTIIRAKMFIDCSYEGDLMAKAGISYTVGREDNAQYGETYNGAQLREKHQFPDGIDPYKEPGNPASGLLWGISPEQVEKQGTGNKKIQAYNFRICLTNEPGNLIPITKPLGYDPARYELLLRVVQKSQPRNLGSMLKIDHMPNHKTDINNNGPISTDMIGMNYNYPEADYATRAKITRDHECYNKGLLYFIGHDPRMPEHLRQEMLQWGYPKDEYPTSGNWSPQMYVREARRMIGAYVMTQANCESKEIVTDGIGMAAYTMDSHNCQRIVADGMVKNEGDVQIGGFGPYPIAYRSIIPKVEDCTNMFVPVCLSASHIAYGSIRMEPVFMVLAQSAAVAASMAIDNQQSVQDVNVPKLQATLRQRPLATDARPEILVDNDDSSHVILKGNWQRETKGAYGPSMYISNSIGTIRYTPEVTRSGSYRIYTYVPKRTDLPASTHIRVSADGKTIKQLAYTPASIKVEGQTAGEWVDLGTIKLAKGDKAYVEITNEGKDGEVVADAVLFYPE</sequence>
<dbReference type="PANTHER" id="PTHR43498:SF1">
    <property type="entry name" value="COB--COM HETERODISULFIDE REDUCTASE IRON-SULFUR SUBUNIT A"/>
    <property type="match status" value="1"/>
</dbReference>
<evidence type="ECO:0000313" key="8">
    <source>
        <dbReference type="EMBL" id="SFW80034.1"/>
    </source>
</evidence>
<dbReference type="InterPro" id="IPR039650">
    <property type="entry name" value="HdrA-like"/>
</dbReference>
<feature type="chain" id="PRO_5009667905" evidence="6">
    <location>
        <begin position="19"/>
        <end position="649"/>
    </location>
</feature>
<evidence type="ECO:0000256" key="4">
    <source>
        <dbReference type="ARBA" id="ARBA00023004"/>
    </source>
</evidence>
<reference evidence="9 11" key="2">
    <citation type="submission" date="2023-11" db="EMBL/GenBank/DDBJ databases">
        <title>MicrobeMod: A computational toolkit for identifying prokaryotic methylation and restriction-modification with nanopore sequencing.</title>
        <authorList>
            <person name="Crits-Christoph A."/>
            <person name="Kang S.C."/>
            <person name="Lee H."/>
            <person name="Ostrov N."/>
        </authorList>
    </citation>
    <scope>NUCLEOTIDE SEQUENCE [LARGE SCALE GENOMIC DNA]</scope>
    <source>
        <strain evidence="9 11">ATCC 23090</strain>
    </source>
</reference>
<keyword evidence="11" id="KW-1185">Reference proteome</keyword>